<evidence type="ECO:0000256" key="1">
    <source>
        <dbReference type="SAM" id="SignalP"/>
    </source>
</evidence>
<sequence>MKKAVLFLLFIVALSGISCTDRDDNVETVDIRIKNVSSVTFDEVQVGGEEMIHENIAPDKFSEYLEYETAYRYAYIQIKSGAEVYTLQPFDFVGETPLAIGVYTYELDIDEEGNVLLNFVIDF</sequence>
<dbReference type="EMBL" id="JAATJJ010000001">
    <property type="protein sequence ID" value="NJB70691.1"/>
    <property type="molecule type" value="Genomic_DNA"/>
</dbReference>
<name>A0A846QRC1_9FLAO</name>
<proteinExistence type="predicted"/>
<accession>A0A846QRC1</accession>
<reference evidence="2 3" key="1">
    <citation type="submission" date="2020-03" db="EMBL/GenBank/DDBJ databases">
        <title>Genomic Encyclopedia of Type Strains, Phase IV (KMG-IV): sequencing the most valuable type-strain genomes for metagenomic binning, comparative biology and taxonomic classification.</title>
        <authorList>
            <person name="Goeker M."/>
        </authorList>
    </citation>
    <scope>NUCLEOTIDE SEQUENCE [LARGE SCALE GENOMIC DNA]</scope>
    <source>
        <strain evidence="2 3">DSM 29762</strain>
    </source>
</reference>
<keyword evidence="1" id="KW-0732">Signal</keyword>
<dbReference type="PROSITE" id="PS51257">
    <property type="entry name" value="PROKAR_LIPOPROTEIN"/>
    <property type="match status" value="1"/>
</dbReference>
<gene>
    <name evidence="2" type="ORF">GGR42_001153</name>
</gene>
<evidence type="ECO:0000313" key="2">
    <source>
        <dbReference type="EMBL" id="NJB70691.1"/>
    </source>
</evidence>
<dbReference type="RefSeq" id="WP_167961717.1">
    <property type="nucleotide sequence ID" value="NZ_JAATJJ010000001.1"/>
</dbReference>
<comment type="caution">
    <text evidence="2">The sequence shown here is derived from an EMBL/GenBank/DDBJ whole genome shotgun (WGS) entry which is preliminary data.</text>
</comment>
<protein>
    <recommendedName>
        <fullName evidence="4">DUF3244 domain-containing protein</fullName>
    </recommendedName>
</protein>
<dbReference type="AlphaFoldDB" id="A0A846QRC1"/>
<organism evidence="2 3">
    <name type="scientific">Saonia flava</name>
    <dbReference type="NCBI Taxonomy" id="523696"/>
    <lineage>
        <taxon>Bacteria</taxon>
        <taxon>Pseudomonadati</taxon>
        <taxon>Bacteroidota</taxon>
        <taxon>Flavobacteriia</taxon>
        <taxon>Flavobacteriales</taxon>
        <taxon>Flavobacteriaceae</taxon>
        <taxon>Saonia</taxon>
    </lineage>
</organism>
<evidence type="ECO:0000313" key="3">
    <source>
        <dbReference type="Proteomes" id="UP000590442"/>
    </source>
</evidence>
<feature type="chain" id="PRO_5032835747" description="DUF3244 domain-containing protein" evidence="1">
    <location>
        <begin position="21"/>
        <end position="123"/>
    </location>
</feature>
<evidence type="ECO:0008006" key="4">
    <source>
        <dbReference type="Google" id="ProtNLM"/>
    </source>
</evidence>
<feature type="signal peptide" evidence="1">
    <location>
        <begin position="1"/>
        <end position="20"/>
    </location>
</feature>
<keyword evidence="3" id="KW-1185">Reference proteome</keyword>
<dbReference type="Proteomes" id="UP000590442">
    <property type="component" value="Unassembled WGS sequence"/>
</dbReference>